<dbReference type="AlphaFoldDB" id="A0A6N3DZ26"/>
<protein>
    <submittedName>
        <fullName evidence="1">Uncharacterized protein</fullName>
    </submittedName>
</protein>
<dbReference type="EMBL" id="CACRTO010000020">
    <property type="protein sequence ID" value="VYU34220.1"/>
    <property type="molecule type" value="Genomic_DNA"/>
</dbReference>
<organism evidence="1">
    <name type="scientific">Clostridium tertium</name>
    <dbReference type="NCBI Taxonomy" id="1559"/>
    <lineage>
        <taxon>Bacteria</taxon>
        <taxon>Bacillati</taxon>
        <taxon>Bacillota</taxon>
        <taxon>Clostridia</taxon>
        <taxon>Eubacteriales</taxon>
        <taxon>Clostridiaceae</taxon>
        <taxon>Clostridium</taxon>
    </lineage>
</organism>
<name>A0A6N3DZ26_9CLOT</name>
<accession>A0A6N3DZ26</accession>
<evidence type="ECO:0000313" key="1">
    <source>
        <dbReference type="EMBL" id="VYU34220.1"/>
    </source>
</evidence>
<reference evidence="1" key="1">
    <citation type="submission" date="2019-11" db="EMBL/GenBank/DDBJ databases">
        <authorList>
            <person name="Feng L."/>
        </authorList>
    </citation>
    <scope>NUCLEOTIDE SEQUENCE</scope>
    <source>
        <strain evidence="1">CTertiumLFYP3</strain>
    </source>
</reference>
<gene>
    <name evidence="1" type="ORF">CTLFYP3_02116</name>
</gene>
<sequence length="156" mass="18281">MNVIFQQENTLTKENLNCHTYHNLNLAKEYNKLQVIFEYGPKYIEDHKREKEIIVDTINKYTEGEDRIRELKSWEKYKGIKNNITISIDDSNGFRGMAHRRDQVQKHILSKDEASPGFIKGVIPKGEFIMTVSVHALVTEECKYKITVVDLEDDYV</sequence>
<dbReference type="RefSeq" id="WP_156626567.1">
    <property type="nucleotide sequence ID" value="NZ_CACRTO010000020.1"/>
</dbReference>
<proteinExistence type="predicted"/>